<dbReference type="InterPro" id="IPR050951">
    <property type="entry name" value="Retrovirus_Pol_polyprotein"/>
</dbReference>
<evidence type="ECO:0008006" key="4">
    <source>
        <dbReference type="Google" id="ProtNLM"/>
    </source>
</evidence>
<dbReference type="OrthoDB" id="6375380at2759"/>
<evidence type="ECO:0000313" key="3">
    <source>
        <dbReference type="Proteomes" id="UP000770661"/>
    </source>
</evidence>
<keyword evidence="3" id="KW-1185">Reference proteome</keyword>
<dbReference type="Proteomes" id="UP000770661">
    <property type="component" value="Unassembled WGS sequence"/>
</dbReference>
<evidence type="ECO:0000313" key="2">
    <source>
        <dbReference type="EMBL" id="KAG0711519.1"/>
    </source>
</evidence>
<feature type="compositionally biased region" description="Basic residues" evidence="1">
    <location>
        <begin position="300"/>
        <end position="309"/>
    </location>
</feature>
<feature type="region of interest" description="Disordered" evidence="1">
    <location>
        <begin position="262"/>
        <end position="316"/>
    </location>
</feature>
<gene>
    <name evidence="2" type="ORF">GWK47_020455</name>
</gene>
<organism evidence="2 3">
    <name type="scientific">Chionoecetes opilio</name>
    <name type="common">Atlantic snow crab</name>
    <name type="synonym">Cancer opilio</name>
    <dbReference type="NCBI Taxonomy" id="41210"/>
    <lineage>
        <taxon>Eukaryota</taxon>
        <taxon>Metazoa</taxon>
        <taxon>Ecdysozoa</taxon>
        <taxon>Arthropoda</taxon>
        <taxon>Crustacea</taxon>
        <taxon>Multicrustacea</taxon>
        <taxon>Malacostraca</taxon>
        <taxon>Eumalacostraca</taxon>
        <taxon>Eucarida</taxon>
        <taxon>Decapoda</taxon>
        <taxon>Pleocyemata</taxon>
        <taxon>Brachyura</taxon>
        <taxon>Eubrachyura</taxon>
        <taxon>Majoidea</taxon>
        <taxon>Majidae</taxon>
        <taxon>Chionoecetes</taxon>
    </lineage>
</organism>
<protein>
    <recommendedName>
        <fullName evidence="4">Integrase zinc-binding domain-containing protein</fullName>
    </recommendedName>
</protein>
<name>A0A8J4XR26_CHIOP</name>
<reference evidence="2" key="1">
    <citation type="submission" date="2020-07" db="EMBL/GenBank/DDBJ databases">
        <title>The High-quality genome of the commercially important snow crab, Chionoecetes opilio.</title>
        <authorList>
            <person name="Jeong J.-H."/>
            <person name="Ryu S."/>
        </authorList>
    </citation>
    <scope>NUCLEOTIDE SEQUENCE</scope>
    <source>
        <strain evidence="2">MADBK_172401_WGS</strain>
        <tissue evidence="2">Digestive gland</tissue>
    </source>
</reference>
<sequence length="316" mass="35929">MLRRARQSVYWPGMEGDLQHHRNLCQDCEKHTPSLPPEPLVITPPPDYPFQQVVADMFQLEGNSYIAYADRLTGWLELAHFPSSTSSNKIITRLRRFFARAEIAVKAAKRLLRSNTGPGGSLDNDRASKALLQYLNTPLRDVNKSPAQLATGRQLRDGVPVAKQHYRVDQHWKKNLRQRERAMVRTQDELPQARGGVHRHRQLPPLEPGTRVWIQDADSKLWDRTGIIVESRPYRQYAVRLIGSGRISIRNRRHLRQAQTLITATPPSSGQDGADGSGTPGPGSTIRDISHATDNTTTTRPRRERRHPVRLQDYAM</sequence>
<evidence type="ECO:0000256" key="1">
    <source>
        <dbReference type="SAM" id="MobiDB-lite"/>
    </source>
</evidence>
<dbReference type="PANTHER" id="PTHR37984">
    <property type="entry name" value="PROTEIN CBG26694"/>
    <property type="match status" value="1"/>
</dbReference>
<dbReference type="EMBL" id="JACEEZ010023254">
    <property type="protein sequence ID" value="KAG0711519.1"/>
    <property type="molecule type" value="Genomic_DNA"/>
</dbReference>
<comment type="caution">
    <text evidence="2">The sequence shown here is derived from an EMBL/GenBank/DDBJ whole genome shotgun (WGS) entry which is preliminary data.</text>
</comment>
<dbReference type="PANTHER" id="PTHR37984:SF5">
    <property type="entry name" value="PROTEIN NYNRIN-LIKE"/>
    <property type="match status" value="1"/>
</dbReference>
<feature type="compositionally biased region" description="Polar residues" evidence="1">
    <location>
        <begin position="262"/>
        <end position="271"/>
    </location>
</feature>
<proteinExistence type="predicted"/>
<accession>A0A8J4XR26</accession>
<dbReference type="AlphaFoldDB" id="A0A8J4XR26"/>